<dbReference type="PANTHER" id="PTHR11056:SF0">
    <property type="entry name" value="HOMOGENTISATE 1,2-DIOXYGENASE"/>
    <property type="match status" value="1"/>
</dbReference>
<dbReference type="SUPFAM" id="SSF51182">
    <property type="entry name" value="RmlC-like cupins"/>
    <property type="match status" value="1"/>
</dbReference>
<evidence type="ECO:0000256" key="8">
    <source>
        <dbReference type="ARBA" id="ARBA00023004"/>
    </source>
</evidence>
<accession>A0A0F7TLY0</accession>
<evidence type="ECO:0000256" key="5">
    <source>
        <dbReference type="ARBA" id="ARBA00022723"/>
    </source>
</evidence>
<dbReference type="GO" id="GO:0006570">
    <property type="term" value="P:tyrosine metabolic process"/>
    <property type="evidence" value="ECO:0007669"/>
    <property type="project" value="InterPro"/>
</dbReference>
<feature type="binding site" evidence="10">
    <location>
        <position position="377"/>
    </location>
    <ligand>
        <name>homogentisate</name>
        <dbReference type="ChEBI" id="CHEBI:16169"/>
    </ligand>
</feature>
<evidence type="ECO:0000313" key="14">
    <source>
        <dbReference type="Proteomes" id="UP000042958"/>
    </source>
</evidence>
<evidence type="ECO:0000259" key="12">
    <source>
        <dbReference type="Pfam" id="PF20510"/>
    </source>
</evidence>
<dbReference type="GO" id="GO:0004411">
    <property type="term" value="F:homogentisate 1,2-dioxygenase activity"/>
    <property type="evidence" value="ECO:0007669"/>
    <property type="project" value="UniProtKB-EC"/>
</dbReference>
<comment type="similarity">
    <text evidence="3">Belongs to the homogentisate dioxygenase family.</text>
</comment>
<feature type="binding site" evidence="10">
    <location>
        <position position="377"/>
    </location>
    <ligand>
        <name>Fe cation</name>
        <dbReference type="ChEBI" id="CHEBI:24875"/>
    </ligand>
</feature>
<dbReference type="Pfam" id="PF04209">
    <property type="entry name" value="HgmA_C"/>
    <property type="match status" value="1"/>
</dbReference>
<sequence length="440" mass="48499">MTTSTFEIDDKFKYLNGFNGYHQSEATEGAIPSVINIPQSSKYGLYTERISGSSFTAPRKDSKQTWLYRLLPSTCHGEFTVLENHPFNSSQVSDSKYQYSPSQSTWAPVRIAKEADFLTGLQLIGGAGNPTLKEGLAYYVFTAGQSMPPNQAFYSADGDFLLAPQTGSLDLRTEMGYLRVRPNEICVVPRGIRFHVSLPGGPVRGFALELFEGHFELPELGPIGSTGLANIRDFEIPTASYDNSDGDTDIIAKFAGQLHRTSHRGSIFNVVGWQGTYYPYKYDLGKFNTIGSVSYDHPDPSIFTVLTCPSSIPGEAVVDVAVFGPRWLVMEKSYRPPYFHRNTMSEFAFLIKGGFDVTPLPPQLAGLFSLNNTMCAHGADPESWKQATDKVLQPQKIPPGNLGVMFESRYIIGLTEVANKTLVKLPGKSAAFAEFEKAKI</sequence>
<proteinExistence type="inferred from homology"/>
<protein>
    <recommendedName>
        <fullName evidence="4">homogentisate 1,2-dioxygenase</fullName>
        <ecNumber evidence="4">1.13.11.5</ecNumber>
    </recommendedName>
</protein>
<keyword evidence="8 10" id="KW-0408">Iron</keyword>
<dbReference type="CDD" id="cd07000">
    <property type="entry name" value="cupin_HGO_N"/>
    <property type="match status" value="1"/>
</dbReference>
<dbReference type="Proteomes" id="UP000042958">
    <property type="component" value="Unassembled WGS sequence"/>
</dbReference>
<evidence type="ECO:0000256" key="4">
    <source>
        <dbReference type="ARBA" id="ARBA00013127"/>
    </source>
</evidence>
<organism evidence="13 14">
    <name type="scientific">Penicillium brasilianum</name>
    <dbReference type="NCBI Taxonomy" id="104259"/>
    <lineage>
        <taxon>Eukaryota</taxon>
        <taxon>Fungi</taxon>
        <taxon>Dikarya</taxon>
        <taxon>Ascomycota</taxon>
        <taxon>Pezizomycotina</taxon>
        <taxon>Eurotiomycetes</taxon>
        <taxon>Eurotiomycetidae</taxon>
        <taxon>Eurotiales</taxon>
        <taxon>Aspergillaceae</taxon>
        <taxon>Penicillium</taxon>
    </lineage>
</organism>
<evidence type="ECO:0000256" key="9">
    <source>
        <dbReference type="PIRSR" id="PIRSR605708-1"/>
    </source>
</evidence>
<evidence type="ECO:0000256" key="1">
    <source>
        <dbReference type="ARBA" id="ARBA00001962"/>
    </source>
</evidence>
<evidence type="ECO:0000313" key="13">
    <source>
        <dbReference type="EMBL" id="CEJ57654.1"/>
    </source>
</evidence>
<dbReference type="InterPro" id="IPR046452">
    <property type="entry name" value="HgmA_N"/>
</dbReference>
<dbReference type="UniPathway" id="UPA00139">
    <property type="reaction ID" value="UER00339"/>
</dbReference>
<feature type="domain" description="Homogentisate 1,2-dioxygenase N-terminal" evidence="12">
    <location>
        <begin position="13"/>
        <end position="284"/>
    </location>
</feature>
<evidence type="ECO:0000256" key="10">
    <source>
        <dbReference type="PIRSR" id="PIRSR605708-2"/>
    </source>
</evidence>
<keyword evidence="14" id="KW-1185">Reference proteome</keyword>
<feature type="binding site" evidence="10">
    <location>
        <position position="355"/>
    </location>
    <ligand>
        <name>homogentisate</name>
        <dbReference type="ChEBI" id="CHEBI:16169"/>
    </ligand>
</feature>
<dbReference type="PANTHER" id="PTHR11056">
    <property type="entry name" value="HOMOGENTISATE 1,2-DIOXYGENASE"/>
    <property type="match status" value="1"/>
</dbReference>
<dbReference type="Gene3D" id="2.60.120.10">
    <property type="entry name" value="Jelly Rolls"/>
    <property type="match status" value="1"/>
</dbReference>
<feature type="domain" description="Homogentisate 1,2-dioxygenase C-terminal" evidence="11">
    <location>
        <begin position="286"/>
        <end position="421"/>
    </location>
</feature>
<evidence type="ECO:0000256" key="3">
    <source>
        <dbReference type="ARBA" id="ARBA00007757"/>
    </source>
</evidence>
<evidence type="ECO:0000256" key="7">
    <source>
        <dbReference type="ARBA" id="ARBA00023002"/>
    </source>
</evidence>
<dbReference type="InterPro" id="IPR011051">
    <property type="entry name" value="RmlC_Cupin_sf"/>
</dbReference>
<dbReference type="GO" id="GO:0046872">
    <property type="term" value="F:metal ion binding"/>
    <property type="evidence" value="ECO:0007669"/>
    <property type="project" value="UniProtKB-KW"/>
</dbReference>
<evidence type="ECO:0000259" key="11">
    <source>
        <dbReference type="Pfam" id="PF04209"/>
    </source>
</evidence>
<keyword evidence="6" id="KW-0223">Dioxygenase</keyword>
<name>A0A0F7TLY0_PENBI</name>
<comment type="pathway">
    <text evidence="2">Amino-acid degradation; L-phenylalanine degradation; acetoacetate and fumarate from L-phenylalanine: step 4/6.</text>
</comment>
<dbReference type="OrthoDB" id="4379436at2759"/>
<feature type="active site" description="Proton acceptor" evidence="9">
    <location>
        <position position="297"/>
    </location>
</feature>
<feature type="binding site" evidence="10">
    <location>
        <position position="346"/>
    </location>
    <ligand>
        <name>homogentisate</name>
        <dbReference type="ChEBI" id="CHEBI:16169"/>
    </ligand>
</feature>
<dbReference type="InterPro" id="IPR046451">
    <property type="entry name" value="HgmA_C"/>
</dbReference>
<evidence type="ECO:0000256" key="2">
    <source>
        <dbReference type="ARBA" id="ARBA00004704"/>
    </source>
</evidence>
<dbReference type="GO" id="GO:0005737">
    <property type="term" value="C:cytoplasm"/>
    <property type="evidence" value="ECO:0007669"/>
    <property type="project" value="TreeGrafter"/>
</dbReference>
<comment type="cofactor">
    <cofactor evidence="1 10">
        <name>Fe cation</name>
        <dbReference type="ChEBI" id="CHEBI:24875"/>
    </cofactor>
</comment>
<gene>
    <name evidence="13" type="ORF">PMG11_06340</name>
</gene>
<keyword evidence="7" id="KW-0560">Oxidoreductase</keyword>
<dbReference type="STRING" id="104259.A0A0F7TLY0"/>
<reference evidence="14" key="1">
    <citation type="journal article" date="2015" name="Genome Announc.">
        <title>Draft genome sequence of the fungus Penicillium brasilianum MG11.</title>
        <authorList>
            <person name="Horn F."/>
            <person name="Linde J."/>
            <person name="Mattern D.J."/>
            <person name="Walther G."/>
            <person name="Guthke R."/>
            <person name="Brakhage A.A."/>
            <person name="Valiante V."/>
        </authorList>
    </citation>
    <scope>NUCLEOTIDE SEQUENCE [LARGE SCALE GENOMIC DNA]</scope>
    <source>
        <strain evidence="14">MG11</strain>
    </source>
</reference>
<dbReference type="EC" id="1.13.11.5" evidence="4"/>
<dbReference type="EMBL" id="CDHK01000005">
    <property type="protein sequence ID" value="CEJ57654.1"/>
    <property type="molecule type" value="Genomic_DNA"/>
</dbReference>
<dbReference type="Pfam" id="PF20510">
    <property type="entry name" value="HgmA_N"/>
    <property type="match status" value="1"/>
</dbReference>
<keyword evidence="5 10" id="KW-0479">Metal-binding</keyword>
<evidence type="ECO:0000256" key="6">
    <source>
        <dbReference type="ARBA" id="ARBA00022964"/>
    </source>
</evidence>
<dbReference type="InterPro" id="IPR005708">
    <property type="entry name" value="Homogentis_dOase"/>
</dbReference>
<feature type="binding site" evidence="10">
    <location>
        <position position="340"/>
    </location>
    <ligand>
        <name>Fe cation</name>
        <dbReference type="ChEBI" id="CHEBI:24875"/>
    </ligand>
</feature>
<dbReference type="InterPro" id="IPR014710">
    <property type="entry name" value="RmlC-like_jellyroll"/>
</dbReference>
<dbReference type="GO" id="GO:0006559">
    <property type="term" value="P:L-phenylalanine catabolic process"/>
    <property type="evidence" value="ECO:0007669"/>
    <property type="project" value="UniProtKB-UniPathway"/>
</dbReference>
<dbReference type="AlphaFoldDB" id="A0A0F7TLY0"/>